<evidence type="ECO:0000256" key="7">
    <source>
        <dbReference type="SAM" id="Phobius"/>
    </source>
</evidence>
<dbReference type="PANTHER" id="PTHR23517">
    <property type="entry name" value="RESISTANCE PROTEIN MDTM, PUTATIVE-RELATED-RELATED"/>
    <property type="match status" value="1"/>
</dbReference>
<evidence type="ECO:0000256" key="6">
    <source>
        <dbReference type="ARBA" id="ARBA00023136"/>
    </source>
</evidence>
<dbReference type="InterPro" id="IPR020846">
    <property type="entry name" value="MFS_dom"/>
</dbReference>
<feature type="transmembrane region" description="Helical" evidence="7">
    <location>
        <begin position="67"/>
        <end position="87"/>
    </location>
</feature>
<feature type="transmembrane region" description="Helical" evidence="7">
    <location>
        <begin position="42"/>
        <end position="60"/>
    </location>
</feature>
<evidence type="ECO:0000259" key="8">
    <source>
        <dbReference type="PROSITE" id="PS50850"/>
    </source>
</evidence>
<dbReference type="PANTHER" id="PTHR23517:SF3">
    <property type="entry name" value="INTEGRAL MEMBRANE TRANSPORT PROTEIN"/>
    <property type="match status" value="1"/>
</dbReference>
<keyword evidence="2" id="KW-0813">Transport</keyword>
<sequence length="408" mass="44437">MALKRTVILFPAAFLMNLSLLMINFAVIFFLKDLVGLNASSIGWYFAAGYGCYAVGCIAIRPVQNKILPPVSMFIAIAMTVFSLLMISRSTSPGAVLVYYMIFSMAPTFYWPQVMGWFSYGLSNDELSKSISRFNVSWSSGALVGPLLGGILAERNIMMSFYLDIGMIGAIALLLIIGLIFIKDMRNFPAHTAPAANGPATHETGLEEELSEPTEELLNGGKGTVLRFCGWIGVYSVYVVLGLMSNIFPLFIRETLGFGESVAGNLLFARGLTTAIGFYLLGRVTFWHFNRKIMLITQAATAVLMVIMVFVKLIPVFYLLLILFGVLFSLAYSNGIFHGSAGALDRGRRMGLFEAILTLGVITGSVGGGYLLQYASIRTAFILTAVIIALGFAAQILIFSLSKQKNLP</sequence>
<evidence type="ECO:0000256" key="4">
    <source>
        <dbReference type="ARBA" id="ARBA00022692"/>
    </source>
</evidence>
<organism evidence="9 10">
    <name type="scientific">Candidatus Thalassospirochaeta sargassi</name>
    <dbReference type="NCBI Taxonomy" id="3119039"/>
    <lineage>
        <taxon>Bacteria</taxon>
        <taxon>Pseudomonadati</taxon>
        <taxon>Spirochaetota</taxon>
        <taxon>Spirochaetia</taxon>
        <taxon>Spirochaetales</taxon>
        <taxon>Spirochaetaceae</taxon>
        <taxon>Candidatus Thalassospirochaeta</taxon>
    </lineage>
</organism>
<dbReference type="InterPro" id="IPR011701">
    <property type="entry name" value="MFS"/>
</dbReference>
<feature type="transmembrane region" description="Helical" evidence="7">
    <location>
        <begin position="351"/>
        <end position="373"/>
    </location>
</feature>
<name>A0AAJ1MP52_9SPIO</name>
<dbReference type="Gene3D" id="1.20.1250.20">
    <property type="entry name" value="MFS general substrate transporter like domains"/>
    <property type="match status" value="2"/>
</dbReference>
<feature type="transmembrane region" description="Helical" evidence="7">
    <location>
        <begin position="134"/>
        <end position="153"/>
    </location>
</feature>
<evidence type="ECO:0000256" key="5">
    <source>
        <dbReference type="ARBA" id="ARBA00022989"/>
    </source>
</evidence>
<feature type="transmembrane region" description="Helical" evidence="7">
    <location>
        <begin position="263"/>
        <end position="281"/>
    </location>
</feature>
<keyword evidence="6 7" id="KW-0472">Membrane</keyword>
<accession>A0AAJ1MP52</accession>
<dbReference type="GO" id="GO:0022857">
    <property type="term" value="F:transmembrane transporter activity"/>
    <property type="evidence" value="ECO:0007669"/>
    <property type="project" value="InterPro"/>
</dbReference>
<dbReference type="Proteomes" id="UP001221217">
    <property type="component" value="Unassembled WGS sequence"/>
</dbReference>
<dbReference type="PROSITE" id="PS50850">
    <property type="entry name" value="MFS"/>
    <property type="match status" value="1"/>
</dbReference>
<dbReference type="InterPro" id="IPR050171">
    <property type="entry name" value="MFS_Transporters"/>
</dbReference>
<dbReference type="GO" id="GO:0005886">
    <property type="term" value="C:plasma membrane"/>
    <property type="evidence" value="ECO:0007669"/>
    <property type="project" value="UniProtKB-SubCell"/>
</dbReference>
<proteinExistence type="predicted"/>
<keyword evidence="3" id="KW-1003">Cell membrane</keyword>
<evidence type="ECO:0000256" key="3">
    <source>
        <dbReference type="ARBA" id="ARBA00022475"/>
    </source>
</evidence>
<evidence type="ECO:0000256" key="1">
    <source>
        <dbReference type="ARBA" id="ARBA00004651"/>
    </source>
</evidence>
<reference evidence="9 10" key="1">
    <citation type="submission" date="2022-12" db="EMBL/GenBank/DDBJ databases">
        <title>Metagenome assembled genome from gulf of manar.</title>
        <authorList>
            <person name="Kohli P."/>
            <person name="Pk S."/>
            <person name="Venkata Ramana C."/>
            <person name="Sasikala C."/>
        </authorList>
    </citation>
    <scope>NUCLEOTIDE SEQUENCE [LARGE SCALE GENOMIC DNA]</scope>
    <source>
        <strain evidence="9">JB008</strain>
    </source>
</reference>
<dbReference type="Pfam" id="PF07690">
    <property type="entry name" value="MFS_1"/>
    <property type="match status" value="1"/>
</dbReference>
<evidence type="ECO:0000313" key="10">
    <source>
        <dbReference type="Proteomes" id="UP001221217"/>
    </source>
</evidence>
<dbReference type="InterPro" id="IPR036259">
    <property type="entry name" value="MFS_trans_sf"/>
</dbReference>
<comment type="subcellular location">
    <subcellularLocation>
        <location evidence="1">Cell membrane</location>
        <topology evidence="1">Multi-pass membrane protein</topology>
    </subcellularLocation>
</comment>
<feature type="transmembrane region" description="Helical" evidence="7">
    <location>
        <begin position="99"/>
        <end position="122"/>
    </location>
</feature>
<feature type="transmembrane region" description="Helical" evidence="7">
    <location>
        <begin position="159"/>
        <end position="182"/>
    </location>
</feature>
<feature type="transmembrane region" description="Helical" evidence="7">
    <location>
        <begin position="228"/>
        <end position="251"/>
    </location>
</feature>
<gene>
    <name evidence="9" type="ORF">PQJ61_10885</name>
</gene>
<protein>
    <submittedName>
        <fullName evidence="9">MFS transporter</fullName>
    </submittedName>
</protein>
<dbReference type="AlphaFoldDB" id="A0AAJ1MP52"/>
<keyword evidence="4 7" id="KW-0812">Transmembrane</keyword>
<keyword evidence="5 7" id="KW-1133">Transmembrane helix</keyword>
<comment type="caution">
    <text evidence="9">The sequence shown here is derived from an EMBL/GenBank/DDBJ whole genome shotgun (WGS) entry which is preliminary data.</text>
</comment>
<evidence type="ECO:0000256" key="2">
    <source>
        <dbReference type="ARBA" id="ARBA00022448"/>
    </source>
</evidence>
<evidence type="ECO:0000313" key="9">
    <source>
        <dbReference type="EMBL" id="MDC7227254.1"/>
    </source>
</evidence>
<feature type="transmembrane region" description="Helical" evidence="7">
    <location>
        <begin position="7"/>
        <end position="30"/>
    </location>
</feature>
<dbReference type="SUPFAM" id="SSF103473">
    <property type="entry name" value="MFS general substrate transporter"/>
    <property type="match status" value="1"/>
</dbReference>
<feature type="transmembrane region" description="Helical" evidence="7">
    <location>
        <begin position="379"/>
        <end position="401"/>
    </location>
</feature>
<feature type="domain" description="Major facilitator superfamily (MFS) profile" evidence="8">
    <location>
        <begin position="5"/>
        <end position="403"/>
    </location>
</feature>
<dbReference type="EMBL" id="JAQQAL010000024">
    <property type="protein sequence ID" value="MDC7227254.1"/>
    <property type="molecule type" value="Genomic_DNA"/>
</dbReference>